<keyword evidence="2" id="KW-0285">Flavoprotein</keyword>
<keyword evidence="7" id="KW-1185">Reference proteome</keyword>
<dbReference type="InterPro" id="IPR036188">
    <property type="entry name" value="FAD/NAD-bd_sf"/>
</dbReference>
<evidence type="ECO:0008006" key="8">
    <source>
        <dbReference type="Google" id="ProtNLM"/>
    </source>
</evidence>
<dbReference type="Gene3D" id="3.50.50.60">
    <property type="entry name" value="FAD/NAD(P)-binding domain"/>
    <property type="match status" value="2"/>
</dbReference>
<comment type="caution">
    <text evidence="6">The sequence shown here is derived from an EMBL/GenBank/DDBJ whole genome shotgun (WGS) entry which is preliminary data.</text>
</comment>
<evidence type="ECO:0000256" key="5">
    <source>
        <dbReference type="ARBA" id="ARBA00023002"/>
    </source>
</evidence>
<dbReference type="GO" id="GO:0050661">
    <property type="term" value="F:NADP binding"/>
    <property type="evidence" value="ECO:0007669"/>
    <property type="project" value="InterPro"/>
</dbReference>
<dbReference type="InterPro" id="IPR000960">
    <property type="entry name" value="Flavin_mOase"/>
</dbReference>
<evidence type="ECO:0000256" key="3">
    <source>
        <dbReference type="ARBA" id="ARBA00022827"/>
    </source>
</evidence>
<dbReference type="Pfam" id="PF00743">
    <property type="entry name" value="FMO-like"/>
    <property type="match status" value="2"/>
</dbReference>
<reference evidence="6 7" key="1">
    <citation type="submission" date="2021-11" db="EMBL/GenBank/DDBJ databases">
        <title>Black yeast isolated from Biological Soil Crust.</title>
        <authorList>
            <person name="Kurbessoian T."/>
        </authorList>
    </citation>
    <scope>NUCLEOTIDE SEQUENCE [LARGE SCALE GENOMIC DNA]</scope>
    <source>
        <strain evidence="6 7">CCFEE 5522</strain>
    </source>
</reference>
<dbReference type="PRINTS" id="PR00370">
    <property type="entry name" value="FMOXYGENASE"/>
</dbReference>
<dbReference type="Proteomes" id="UP001324427">
    <property type="component" value="Unassembled WGS sequence"/>
</dbReference>
<comment type="similarity">
    <text evidence="1">Belongs to the FMO family.</text>
</comment>
<dbReference type="InterPro" id="IPR050346">
    <property type="entry name" value="FMO-like"/>
</dbReference>
<keyword evidence="5" id="KW-0560">Oxidoreductase</keyword>
<dbReference type="EMBL" id="JAVFHQ010000014">
    <property type="protein sequence ID" value="KAK4546615.1"/>
    <property type="molecule type" value="Genomic_DNA"/>
</dbReference>
<gene>
    <name evidence="6" type="ORF">LTR36_001832</name>
</gene>
<evidence type="ECO:0000256" key="4">
    <source>
        <dbReference type="ARBA" id="ARBA00022857"/>
    </source>
</evidence>
<accession>A0AAV9JM70</accession>
<protein>
    <recommendedName>
        <fullName evidence="8">Flavin-containing monooxygenase</fullName>
    </recommendedName>
</protein>
<organism evidence="6 7">
    <name type="scientific">Oleoguttula mirabilis</name>
    <dbReference type="NCBI Taxonomy" id="1507867"/>
    <lineage>
        <taxon>Eukaryota</taxon>
        <taxon>Fungi</taxon>
        <taxon>Dikarya</taxon>
        <taxon>Ascomycota</taxon>
        <taxon>Pezizomycotina</taxon>
        <taxon>Dothideomycetes</taxon>
        <taxon>Dothideomycetidae</taxon>
        <taxon>Mycosphaerellales</taxon>
        <taxon>Teratosphaeriaceae</taxon>
        <taxon>Oleoguttula</taxon>
    </lineage>
</organism>
<dbReference type="GO" id="GO:0004499">
    <property type="term" value="F:N,N-dimethylaniline monooxygenase activity"/>
    <property type="evidence" value="ECO:0007669"/>
    <property type="project" value="InterPro"/>
</dbReference>
<proteinExistence type="inferred from homology"/>
<name>A0AAV9JM70_9PEZI</name>
<evidence type="ECO:0000313" key="6">
    <source>
        <dbReference type="EMBL" id="KAK4546615.1"/>
    </source>
</evidence>
<keyword evidence="3" id="KW-0274">FAD</keyword>
<dbReference type="GO" id="GO:0050660">
    <property type="term" value="F:flavin adenine dinucleotide binding"/>
    <property type="evidence" value="ECO:0007669"/>
    <property type="project" value="InterPro"/>
</dbReference>
<evidence type="ECO:0000256" key="1">
    <source>
        <dbReference type="ARBA" id="ARBA00009183"/>
    </source>
</evidence>
<evidence type="ECO:0000256" key="2">
    <source>
        <dbReference type="ARBA" id="ARBA00022630"/>
    </source>
</evidence>
<sequence length="393" mass="44765">MAFSDSSFPYGPFVPHWIPKQHVQEHFARNRTDSLLALNTTVESMLKVGERERWVLTLRRHDPTRQLDQWWKEEFDAVVLCNGHYTVPFVPHVDGLAEYMNRYPGKVLHSKSYRTAGTFARKQVLIVGNSASGMDIASALVSKVQLPVYQSRRSRSPWDGDEPPDGVAWKPVIASYCTKTGDINFADGSVFGSADIDHVIYCTGYKSSFPFWNSNVNGGPLWDYAANRLVGSYLHTFFRDHSTLGIIGMPRTLTFRSFEYQAIALARVFAGRNKLQLPEQAEMKRWEDERAESTKRQNKKFHDIPWINGETMDYLKALYEIAGLPKLGGEGLCPPILDAETRWAIEHVRKYPEPAKDSRKTDRTLSSRESVGHDESQWVVVEAHGRADSLHFI</sequence>
<dbReference type="SUPFAM" id="SSF51905">
    <property type="entry name" value="FAD/NAD(P)-binding domain"/>
    <property type="match status" value="1"/>
</dbReference>
<keyword evidence="4" id="KW-0521">NADP</keyword>
<evidence type="ECO:0000313" key="7">
    <source>
        <dbReference type="Proteomes" id="UP001324427"/>
    </source>
</evidence>
<dbReference type="InterPro" id="IPR020946">
    <property type="entry name" value="Flavin_mOase-like"/>
</dbReference>
<dbReference type="PANTHER" id="PTHR23023">
    <property type="entry name" value="DIMETHYLANILINE MONOOXYGENASE"/>
    <property type="match status" value="1"/>
</dbReference>
<dbReference type="AlphaFoldDB" id="A0AAV9JM70"/>